<protein>
    <submittedName>
        <fullName evidence="2">Alpha/beta hydrolase</fullName>
    </submittedName>
</protein>
<dbReference type="RefSeq" id="WP_233151997.1">
    <property type="nucleotide sequence ID" value="NZ_AQQR01000001.1"/>
</dbReference>
<evidence type="ECO:0000259" key="1">
    <source>
        <dbReference type="Pfam" id="PF00561"/>
    </source>
</evidence>
<gene>
    <name evidence="2" type="ORF">ATO3_01680</name>
</gene>
<dbReference type="Gene3D" id="3.40.50.1820">
    <property type="entry name" value="alpha/beta hydrolase"/>
    <property type="match status" value="1"/>
</dbReference>
<sequence length="316" mass="33371">MPTLLLIVLGGAVVLHVMVRWRARRNEARAEAARPPEGQFLEVEGVKVHAVVSGAGPDLVLIHGTGGNWRDMTLSLAPLLADRYRVIAIDRPGLGYTGKPDSSGPSIAEQARIMAEAARQLGAERPLVLGHSYGGTVALAWAVTLPDRLSAVIPVAAPSIPWDTGLSALHRVSSRPLGKALVVPMITAFVTPRAIKRTVDAIFAPQPAPEGYAEAVGARLALRRAALKATGQQRAGLLDEVRAMEPRYGEIAVPVELLHGTADEVVAHDHHSDQLAPRISGANYVTLPGIGHMVQHVAPEAVVAAVDRAAARAGLR</sequence>
<dbReference type="InterPro" id="IPR000073">
    <property type="entry name" value="AB_hydrolase_1"/>
</dbReference>
<evidence type="ECO:0000313" key="2">
    <source>
        <dbReference type="EMBL" id="OWU77445.1"/>
    </source>
</evidence>
<name>A0A225NRF4_9RHOB</name>
<dbReference type="PRINTS" id="PR00412">
    <property type="entry name" value="EPOXHYDRLASE"/>
</dbReference>
<dbReference type="PANTHER" id="PTHR43798">
    <property type="entry name" value="MONOACYLGLYCEROL LIPASE"/>
    <property type="match status" value="1"/>
</dbReference>
<organism evidence="2 3">
    <name type="scientific">Marinibacterium profundimaris</name>
    <dbReference type="NCBI Taxonomy" id="1679460"/>
    <lineage>
        <taxon>Bacteria</taxon>
        <taxon>Pseudomonadati</taxon>
        <taxon>Pseudomonadota</taxon>
        <taxon>Alphaproteobacteria</taxon>
        <taxon>Rhodobacterales</taxon>
        <taxon>Paracoccaceae</taxon>
        <taxon>Marinibacterium</taxon>
    </lineage>
</organism>
<dbReference type="InterPro" id="IPR000639">
    <property type="entry name" value="Epox_hydrolase-like"/>
</dbReference>
<dbReference type="PRINTS" id="PR00111">
    <property type="entry name" value="ABHYDROLASE"/>
</dbReference>
<dbReference type="GO" id="GO:0016787">
    <property type="term" value="F:hydrolase activity"/>
    <property type="evidence" value="ECO:0007669"/>
    <property type="project" value="UniProtKB-KW"/>
</dbReference>
<reference evidence="2 3" key="1">
    <citation type="submission" date="2013-04" db="EMBL/GenBank/DDBJ databases">
        <title>Oceanicola sp. 22II1-22F33 Genome Sequencing.</title>
        <authorList>
            <person name="Lai Q."/>
            <person name="Li G."/>
            <person name="Shao Z."/>
        </authorList>
    </citation>
    <scope>NUCLEOTIDE SEQUENCE [LARGE SCALE GENOMIC DNA]</scope>
    <source>
        <strain evidence="2 3">22II1-22F33</strain>
    </source>
</reference>
<evidence type="ECO:0000313" key="3">
    <source>
        <dbReference type="Proteomes" id="UP000215377"/>
    </source>
</evidence>
<accession>A0A225NRF4</accession>
<comment type="caution">
    <text evidence="2">The sequence shown here is derived from an EMBL/GenBank/DDBJ whole genome shotgun (WGS) entry which is preliminary data.</text>
</comment>
<feature type="domain" description="AB hydrolase-1" evidence="1">
    <location>
        <begin position="59"/>
        <end position="298"/>
    </location>
</feature>
<dbReference type="EMBL" id="AQQR01000001">
    <property type="protein sequence ID" value="OWU77445.1"/>
    <property type="molecule type" value="Genomic_DNA"/>
</dbReference>
<proteinExistence type="predicted"/>
<dbReference type="InterPro" id="IPR050266">
    <property type="entry name" value="AB_hydrolase_sf"/>
</dbReference>
<keyword evidence="3" id="KW-1185">Reference proteome</keyword>
<dbReference type="AlphaFoldDB" id="A0A225NRF4"/>
<dbReference type="Proteomes" id="UP000215377">
    <property type="component" value="Unassembled WGS sequence"/>
</dbReference>
<dbReference type="InterPro" id="IPR029058">
    <property type="entry name" value="AB_hydrolase_fold"/>
</dbReference>
<dbReference type="SUPFAM" id="SSF53474">
    <property type="entry name" value="alpha/beta-Hydrolases"/>
    <property type="match status" value="1"/>
</dbReference>
<keyword evidence="2" id="KW-0378">Hydrolase</keyword>
<dbReference type="Pfam" id="PF00561">
    <property type="entry name" value="Abhydrolase_1"/>
    <property type="match status" value="1"/>
</dbReference>